<name>A0ABW5NPT3_9FLAO</name>
<evidence type="ECO:0000256" key="1">
    <source>
        <dbReference type="SAM" id="Phobius"/>
    </source>
</evidence>
<gene>
    <name evidence="2" type="ORF">ACFSR3_02295</name>
</gene>
<organism evidence="2 3">
    <name type="scientific">Flavobacterium suzhouense</name>
    <dbReference type="NCBI Taxonomy" id="1529638"/>
    <lineage>
        <taxon>Bacteria</taxon>
        <taxon>Pseudomonadati</taxon>
        <taxon>Bacteroidota</taxon>
        <taxon>Flavobacteriia</taxon>
        <taxon>Flavobacteriales</taxon>
        <taxon>Flavobacteriaceae</taxon>
        <taxon>Flavobacterium</taxon>
    </lineage>
</organism>
<sequence>MKQCNHCGNMLANDATYCYACNIPQTVGFEEFDSKPKYNDTFLKVLCGITIVVAVFSIISGTVSLIKDSHLPIDGMKVIGYSGLAVAIAKLTAGILMLRKKLKGLYLYTLAQIALIAIQIYTAVLMSGYMNALMPDNGMISGSSIMMISAVIVTFVYIIFLIMYWLPNNRRLLS</sequence>
<dbReference type="Proteomes" id="UP001597480">
    <property type="component" value="Unassembled WGS sequence"/>
</dbReference>
<reference evidence="3" key="1">
    <citation type="journal article" date="2019" name="Int. J. Syst. Evol. Microbiol.">
        <title>The Global Catalogue of Microorganisms (GCM) 10K type strain sequencing project: providing services to taxonomists for standard genome sequencing and annotation.</title>
        <authorList>
            <consortium name="The Broad Institute Genomics Platform"/>
            <consortium name="The Broad Institute Genome Sequencing Center for Infectious Disease"/>
            <person name="Wu L."/>
            <person name="Ma J."/>
        </authorList>
    </citation>
    <scope>NUCLEOTIDE SEQUENCE [LARGE SCALE GENOMIC DNA]</scope>
    <source>
        <strain evidence="3">KCTC 42107</strain>
    </source>
</reference>
<evidence type="ECO:0000313" key="2">
    <source>
        <dbReference type="EMBL" id="MFD2600875.1"/>
    </source>
</evidence>
<evidence type="ECO:0008006" key="4">
    <source>
        <dbReference type="Google" id="ProtNLM"/>
    </source>
</evidence>
<feature type="transmembrane region" description="Helical" evidence="1">
    <location>
        <begin position="144"/>
        <end position="166"/>
    </location>
</feature>
<evidence type="ECO:0000313" key="3">
    <source>
        <dbReference type="Proteomes" id="UP001597480"/>
    </source>
</evidence>
<keyword evidence="1" id="KW-0472">Membrane</keyword>
<accession>A0ABW5NPT3</accession>
<feature type="transmembrane region" description="Helical" evidence="1">
    <location>
        <begin position="78"/>
        <end position="98"/>
    </location>
</feature>
<keyword evidence="3" id="KW-1185">Reference proteome</keyword>
<dbReference type="EMBL" id="JBHUMD010000004">
    <property type="protein sequence ID" value="MFD2600875.1"/>
    <property type="molecule type" value="Genomic_DNA"/>
</dbReference>
<keyword evidence="1" id="KW-0812">Transmembrane</keyword>
<feature type="transmembrane region" description="Helical" evidence="1">
    <location>
        <begin position="105"/>
        <end position="124"/>
    </location>
</feature>
<dbReference type="RefSeq" id="WP_379819547.1">
    <property type="nucleotide sequence ID" value="NZ_JBHUMD010000004.1"/>
</dbReference>
<comment type="caution">
    <text evidence="2">The sequence shown here is derived from an EMBL/GenBank/DDBJ whole genome shotgun (WGS) entry which is preliminary data.</text>
</comment>
<keyword evidence="1" id="KW-1133">Transmembrane helix</keyword>
<proteinExistence type="predicted"/>
<feature type="transmembrane region" description="Helical" evidence="1">
    <location>
        <begin position="45"/>
        <end position="66"/>
    </location>
</feature>
<protein>
    <recommendedName>
        <fullName evidence="4">Zinc ribbon domain-containing protein</fullName>
    </recommendedName>
</protein>